<evidence type="ECO:0000313" key="3">
    <source>
        <dbReference type="Proteomes" id="UP000569914"/>
    </source>
</evidence>
<dbReference type="Proteomes" id="UP000569914">
    <property type="component" value="Unassembled WGS sequence"/>
</dbReference>
<protein>
    <submittedName>
        <fullName evidence="2">Uncharacterized protein</fullName>
    </submittedName>
</protein>
<evidence type="ECO:0000256" key="1">
    <source>
        <dbReference type="SAM" id="MobiDB-lite"/>
    </source>
</evidence>
<keyword evidence="3" id="KW-1185">Reference proteome</keyword>
<accession>A0A7Y9IE19</accession>
<name>A0A7Y9IE19_9ACTN</name>
<organism evidence="2 3">
    <name type="scientific">Microlunatus parietis</name>
    <dbReference type="NCBI Taxonomy" id="682979"/>
    <lineage>
        <taxon>Bacteria</taxon>
        <taxon>Bacillati</taxon>
        <taxon>Actinomycetota</taxon>
        <taxon>Actinomycetes</taxon>
        <taxon>Propionibacteriales</taxon>
        <taxon>Propionibacteriaceae</taxon>
        <taxon>Microlunatus</taxon>
    </lineage>
</organism>
<dbReference type="AlphaFoldDB" id="A0A7Y9IE19"/>
<feature type="region of interest" description="Disordered" evidence="1">
    <location>
        <begin position="57"/>
        <end position="76"/>
    </location>
</feature>
<reference evidence="2 3" key="1">
    <citation type="submission" date="2020-07" db="EMBL/GenBank/DDBJ databases">
        <title>Sequencing the genomes of 1000 actinobacteria strains.</title>
        <authorList>
            <person name="Klenk H.-P."/>
        </authorList>
    </citation>
    <scope>NUCLEOTIDE SEQUENCE [LARGE SCALE GENOMIC DNA]</scope>
    <source>
        <strain evidence="2 3">DSM 22083</strain>
    </source>
</reference>
<comment type="caution">
    <text evidence="2">The sequence shown here is derived from an EMBL/GenBank/DDBJ whole genome shotgun (WGS) entry which is preliminary data.</text>
</comment>
<proteinExistence type="predicted"/>
<sequence>MSPLDRFTTLEESRHLAQELGTHDTSCLARGADSIFAEEVLAGGGALVAVLPSAGYAEAKGKTDDSDQDPDPFPSP</sequence>
<dbReference type="EMBL" id="JACCBU010000001">
    <property type="protein sequence ID" value="NYE75055.1"/>
    <property type="molecule type" value="Genomic_DNA"/>
</dbReference>
<gene>
    <name evidence="2" type="ORF">BKA15_006384</name>
</gene>
<evidence type="ECO:0000313" key="2">
    <source>
        <dbReference type="EMBL" id="NYE75055.1"/>
    </source>
</evidence>